<protein>
    <recommendedName>
        <fullName evidence="3">YugN-like protein</fullName>
    </recommendedName>
</protein>
<accession>A0A4R3L6J1</accession>
<evidence type="ECO:0000313" key="2">
    <source>
        <dbReference type="Proteomes" id="UP000294937"/>
    </source>
</evidence>
<proteinExistence type="predicted"/>
<sequence>MKFQSKALHGIVRPYNQMDQMLKSQGFNSCHNQPPVYHLQIKDVGTGLTYRLRVPTSNPQPLAKSEYLRLESSLIELEPLDKSSEEFVPQSVLHAVHHKMEEVASYLRS</sequence>
<evidence type="ECO:0008006" key="3">
    <source>
        <dbReference type="Google" id="ProtNLM"/>
    </source>
</evidence>
<organism evidence="1 2">
    <name type="scientific">Hazenella coriacea</name>
    <dbReference type="NCBI Taxonomy" id="1179467"/>
    <lineage>
        <taxon>Bacteria</taxon>
        <taxon>Bacillati</taxon>
        <taxon>Bacillota</taxon>
        <taxon>Bacilli</taxon>
        <taxon>Bacillales</taxon>
        <taxon>Thermoactinomycetaceae</taxon>
        <taxon>Hazenella</taxon>
    </lineage>
</organism>
<dbReference type="RefSeq" id="WP_131924079.1">
    <property type="nucleotide sequence ID" value="NZ_SMAG01000003.1"/>
</dbReference>
<dbReference type="OrthoDB" id="2474573at2"/>
<dbReference type="Proteomes" id="UP000294937">
    <property type="component" value="Unassembled WGS sequence"/>
</dbReference>
<evidence type="ECO:0000313" key="1">
    <source>
        <dbReference type="EMBL" id="TCS94688.1"/>
    </source>
</evidence>
<reference evidence="1 2" key="1">
    <citation type="submission" date="2019-03" db="EMBL/GenBank/DDBJ databases">
        <title>Genomic Encyclopedia of Type Strains, Phase IV (KMG-IV): sequencing the most valuable type-strain genomes for metagenomic binning, comparative biology and taxonomic classification.</title>
        <authorList>
            <person name="Goeker M."/>
        </authorList>
    </citation>
    <scope>NUCLEOTIDE SEQUENCE [LARGE SCALE GENOMIC DNA]</scope>
    <source>
        <strain evidence="1 2">DSM 45707</strain>
    </source>
</reference>
<comment type="caution">
    <text evidence="1">The sequence shown here is derived from an EMBL/GenBank/DDBJ whole genome shotgun (WGS) entry which is preliminary data.</text>
</comment>
<dbReference type="AlphaFoldDB" id="A0A4R3L6J1"/>
<dbReference type="EMBL" id="SMAG01000003">
    <property type="protein sequence ID" value="TCS94688.1"/>
    <property type="molecule type" value="Genomic_DNA"/>
</dbReference>
<name>A0A4R3L6J1_9BACL</name>
<keyword evidence="2" id="KW-1185">Reference proteome</keyword>
<gene>
    <name evidence="1" type="ORF">EDD58_103104</name>
</gene>